<accession>A0A1G2SEN8</accession>
<dbReference type="Proteomes" id="UP000177987">
    <property type="component" value="Unassembled WGS sequence"/>
</dbReference>
<name>A0A1G2SEN8_9BACT</name>
<evidence type="ECO:0000313" key="5">
    <source>
        <dbReference type="Proteomes" id="UP000177987"/>
    </source>
</evidence>
<dbReference type="GO" id="GO:0000160">
    <property type="term" value="P:phosphorelay signal transduction system"/>
    <property type="evidence" value="ECO:0007669"/>
    <property type="project" value="InterPro"/>
</dbReference>
<evidence type="ECO:0000259" key="3">
    <source>
        <dbReference type="PROSITE" id="PS50110"/>
    </source>
</evidence>
<dbReference type="SMART" id="SM00448">
    <property type="entry name" value="REC"/>
    <property type="match status" value="1"/>
</dbReference>
<dbReference type="AlphaFoldDB" id="A0A1G2SEN8"/>
<evidence type="ECO:0000313" key="4">
    <source>
        <dbReference type="EMBL" id="OHA83132.1"/>
    </source>
</evidence>
<protein>
    <recommendedName>
        <fullName evidence="3">Response regulatory domain-containing protein</fullName>
    </recommendedName>
</protein>
<proteinExistence type="predicted"/>
<comment type="caution">
    <text evidence="4">The sequence shown here is derived from an EMBL/GenBank/DDBJ whole genome shotgun (WGS) entry which is preliminary data.</text>
</comment>
<dbReference type="SUPFAM" id="SSF52172">
    <property type="entry name" value="CheY-like"/>
    <property type="match status" value="1"/>
</dbReference>
<evidence type="ECO:0000256" key="2">
    <source>
        <dbReference type="PROSITE-ProRule" id="PRU00169"/>
    </source>
</evidence>
<evidence type="ECO:0000256" key="1">
    <source>
        <dbReference type="ARBA" id="ARBA00022553"/>
    </source>
</evidence>
<organism evidence="4 5">
    <name type="scientific">Candidatus Yonathbacteria bacterium RIFCSPLOWO2_01_FULL_47_33b</name>
    <dbReference type="NCBI Taxonomy" id="1802727"/>
    <lineage>
        <taxon>Bacteria</taxon>
        <taxon>Candidatus Yonathiibacteriota</taxon>
    </lineage>
</organism>
<feature type="domain" description="Response regulatory" evidence="3">
    <location>
        <begin position="5"/>
        <end position="121"/>
    </location>
</feature>
<dbReference type="InterPro" id="IPR001789">
    <property type="entry name" value="Sig_transdc_resp-reg_receiver"/>
</dbReference>
<dbReference type="EMBL" id="MHUW01000020">
    <property type="protein sequence ID" value="OHA83132.1"/>
    <property type="molecule type" value="Genomic_DNA"/>
</dbReference>
<dbReference type="STRING" id="1802727.A2937_01035"/>
<dbReference type="PROSITE" id="PS50110">
    <property type="entry name" value="RESPONSE_REGULATORY"/>
    <property type="match status" value="1"/>
</dbReference>
<sequence>MEKKKILVVEDDNVLRDVLLQKLEKNGYDAMGAEDGLVAMEKIAGYKPDVILLDILMPKKDGLEVLEDIHKDPELSKIPVIIISNSGQPVEILRARELGARAFLIKAVFEPSEVLEKVEKVLNGESLADEFEGVKTFISTPSNDLTA</sequence>
<dbReference type="InterPro" id="IPR050595">
    <property type="entry name" value="Bact_response_regulator"/>
</dbReference>
<dbReference type="PANTHER" id="PTHR44591:SF3">
    <property type="entry name" value="RESPONSE REGULATORY DOMAIN-CONTAINING PROTEIN"/>
    <property type="match status" value="1"/>
</dbReference>
<keyword evidence="1 2" id="KW-0597">Phosphoprotein</keyword>
<dbReference type="PANTHER" id="PTHR44591">
    <property type="entry name" value="STRESS RESPONSE REGULATOR PROTEIN 1"/>
    <property type="match status" value="1"/>
</dbReference>
<dbReference type="InterPro" id="IPR011006">
    <property type="entry name" value="CheY-like_superfamily"/>
</dbReference>
<gene>
    <name evidence="4" type="ORF">A2937_01035</name>
</gene>
<reference evidence="4 5" key="1">
    <citation type="journal article" date="2016" name="Nat. Commun.">
        <title>Thousands of microbial genomes shed light on interconnected biogeochemical processes in an aquifer system.</title>
        <authorList>
            <person name="Anantharaman K."/>
            <person name="Brown C.T."/>
            <person name="Hug L.A."/>
            <person name="Sharon I."/>
            <person name="Castelle C.J."/>
            <person name="Probst A.J."/>
            <person name="Thomas B.C."/>
            <person name="Singh A."/>
            <person name="Wilkins M.J."/>
            <person name="Karaoz U."/>
            <person name="Brodie E.L."/>
            <person name="Williams K.H."/>
            <person name="Hubbard S.S."/>
            <person name="Banfield J.F."/>
        </authorList>
    </citation>
    <scope>NUCLEOTIDE SEQUENCE [LARGE SCALE GENOMIC DNA]</scope>
</reference>
<feature type="modified residue" description="4-aspartylphosphate" evidence="2">
    <location>
        <position position="54"/>
    </location>
</feature>
<dbReference type="Pfam" id="PF00072">
    <property type="entry name" value="Response_reg"/>
    <property type="match status" value="1"/>
</dbReference>
<dbReference type="Gene3D" id="3.40.50.2300">
    <property type="match status" value="1"/>
</dbReference>